<dbReference type="InterPro" id="IPR011009">
    <property type="entry name" value="Kinase-like_dom_sf"/>
</dbReference>
<keyword evidence="4" id="KW-1185">Reference proteome</keyword>
<gene>
    <name evidence="3" type="ORF">ACFP0N_26875</name>
</gene>
<dbReference type="RefSeq" id="WP_380236294.1">
    <property type="nucleotide sequence ID" value="NZ_JBHSOD010000042.1"/>
</dbReference>
<feature type="compositionally biased region" description="Low complexity" evidence="1">
    <location>
        <begin position="366"/>
        <end position="384"/>
    </location>
</feature>
<dbReference type="InterPro" id="IPR017146">
    <property type="entry name" value="Lanti_2_LanM"/>
</dbReference>
<dbReference type="InterPro" id="IPR007822">
    <property type="entry name" value="LANC-like"/>
</dbReference>
<dbReference type="SUPFAM" id="SSF56112">
    <property type="entry name" value="Protein kinase-like (PK-like)"/>
    <property type="match status" value="1"/>
</dbReference>
<organism evidence="3 4">
    <name type="scientific">Kitasatospora aburaviensis</name>
    <dbReference type="NCBI Taxonomy" id="67265"/>
    <lineage>
        <taxon>Bacteria</taxon>
        <taxon>Bacillati</taxon>
        <taxon>Actinomycetota</taxon>
        <taxon>Actinomycetes</taxon>
        <taxon>Kitasatosporales</taxon>
        <taxon>Streptomycetaceae</taxon>
        <taxon>Kitasatospora</taxon>
    </lineage>
</organism>
<evidence type="ECO:0000259" key="2">
    <source>
        <dbReference type="Pfam" id="PF13575"/>
    </source>
</evidence>
<proteinExistence type="predicted"/>
<dbReference type="Pfam" id="PF13575">
    <property type="entry name" value="DUF4135"/>
    <property type="match status" value="1"/>
</dbReference>
<dbReference type="PIRSF" id="PIRSF037228">
    <property type="entry name" value="Lant_mod_RumM"/>
    <property type="match status" value="1"/>
</dbReference>
<dbReference type="NCBIfam" id="TIGR03897">
    <property type="entry name" value="lanti_2_LanM"/>
    <property type="match status" value="1"/>
</dbReference>
<evidence type="ECO:0000313" key="3">
    <source>
        <dbReference type="EMBL" id="MFC5888597.1"/>
    </source>
</evidence>
<accession>A0ABW1F3U0</accession>
<feature type="region of interest" description="Disordered" evidence="1">
    <location>
        <begin position="366"/>
        <end position="388"/>
    </location>
</feature>
<evidence type="ECO:0000313" key="4">
    <source>
        <dbReference type="Proteomes" id="UP001596067"/>
    </source>
</evidence>
<feature type="domain" description="Lantibiotic biosynthesis protein dehydration" evidence="2">
    <location>
        <begin position="189"/>
        <end position="577"/>
    </location>
</feature>
<reference evidence="4" key="1">
    <citation type="journal article" date="2019" name="Int. J. Syst. Evol. Microbiol.">
        <title>The Global Catalogue of Microorganisms (GCM) 10K type strain sequencing project: providing services to taxonomists for standard genome sequencing and annotation.</title>
        <authorList>
            <consortium name="The Broad Institute Genomics Platform"/>
            <consortium name="The Broad Institute Genome Sequencing Center for Infectious Disease"/>
            <person name="Wu L."/>
            <person name="Ma J."/>
        </authorList>
    </citation>
    <scope>NUCLEOTIDE SEQUENCE [LARGE SCALE GENOMIC DNA]</scope>
    <source>
        <strain evidence="4">CGMCC 4.1469</strain>
    </source>
</reference>
<dbReference type="Gene3D" id="1.50.10.20">
    <property type="match status" value="1"/>
</dbReference>
<sequence length="1066" mass="109779">MERQQAIDDVAPPAPGWWTRGERPVEAASAPARSAAGMAPAGAPRPAGAEQPAGAGTGPLPAAQPPAWAEYAERALAAAPLSAPRPAAGEDWEEAFGRVCAPFAEVAGERFALDLAGPGPAADTALLRRAFTTRLTTRLTRLAARCLVAELAAARERGELSGATPQERFADFVRNTAGRAGLTRLLVRYPVLARLLAQACQQSVDAESELVRRLAEDRARLVTEVLDGRDPGRLTAVDVKGDAHRHGRAVAVLRFADGTRLVYKPRPVAAHRHFGALLASVGAAVPEVAPRALRLLDRGTHGWVEYAEAAPCRTPAQVELFYRRLGVLTAVLHALNATDMHCENLIACADHPVLIDLETLFHPVTAAPPDADGTSDSASDGTSDGAHEADPAQLALDHSVLRIALLPSLVYGPDGGWDVSGLGGGRGGELPLAAAGWAQPGTDRMHLARRPARFAEAANRPVLDGAAADPARYADSLVAGFRAGYDLITERRAELTAPGGPVRAFADAELRVVLRPTRLYGVLLDELTDPGLLRDAAERDLALDGLESVPAPGGEGLRPGAHERADLWAGDVPLFTHRPRERAVQGGPTSGERAEELAARALDHILTKIAGMGAVDRYDQEWIIRAALATGAPAPGTATLPAPGAAPSATAAVNAGRAAPSPEQLVTAARNLADTVLAGAFPDERRVNWLGPQQVRPGQWAVLPLGAALAGGYTGTAVFLAQLADLTDADRYAVTARRAVTALPGLLDHLAARPDLRAAVGAAAAHGLGGLAYALTHLAALLADQDLAALIEPAVTLAVHTAERTEDLTVAGGLAGCLATLVAVHRHTALPAAARGAALCAERLTAAAPATLPAGFAHGAHGVGWALARHVRGLGDSAGQTGATDPTGATGHTALATAARLLAQPVDLPDHSWSHGLSGAAFALTDGLGAADAPGTAVDLAEAGPPAQSDSPDRVLRRPDLLRAVRATPDAGPLPDHSLALGETGRLELLAAAARVGLPGAGQALADHTGRLLVRLTRGGPRCAVPAGTDSPDLMTGLAGIGYGLLRRADAGRVPSLAALQPPRSR</sequence>
<feature type="region of interest" description="Disordered" evidence="1">
    <location>
        <begin position="1"/>
        <end position="64"/>
    </location>
</feature>
<dbReference type="InterPro" id="IPR025410">
    <property type="entry name" value="Lant_dehyd"/>
</dbReference>
<dbReference type="SMART" id="SM01260">
    <property type="entry name" value="LANC_like"/>
    <property type="match status" value="1"/>
</dbReference>
<name>A0ABW1F3U0_9ACTN</name>
<comment type="caution">
    <text evidence="3">The sequence shown here is derived from an EMBL/GenBank/DDBJ whole genome shotgun (WGS) entry which is preliminary data.</text>
</comment>
<dbReference type="Pfam" id="PF05147">
    <property type="entry name" value="LANC_like"/>
    <property type="match status" value="1"/>
</dbReference>
<feature type="compositionally biased region" description="Low complexity" evidence="1">
    <location>
        <begin position="27"/>
        <end position="64"/>
    </location>
</feature>
<dbReference type="CDD" id="cd04792">
    <property type="entry name" value="LanM-like"/>
    <property type="match status" value="1"/>
</dbReference>
<dbReference type="Proteomes" id="UP001596067">
    <property type="component" value="Unassembled WGS sequence"/>
</dbReference>
<dbReference type="SUPFAM" id="SSF158745">
    <property type="entry name" value="LanC-like"/>
    <property type="match status" value="1"/>
</dbReference>
<dbReference type="EMBL" id="JBHSOD010000042">
    <property type="protein sequence ID" value="MFC5888597.1"/>
    <property type="molecule type" value="Genomic_DNA"/>
</dbReference>
<evidence type="ECO:0000256" key="1">
    <source>
        <dbReference type="SAM" id="MobiDB-lite"/>
    </source>
</evidence>
<protein>
    <submittedName>
        <fullName evidence="3">Type 2 lanthipeptide synthetase LanM family protein</fullName>
    </submittedName>
</protein>